<name>A0ACB0KZ11_TRIPR</name>
<reference evidence="1" key="1">
    <citation type="submission" date="2023-10" db="EMBL/GenBank/DDBJ databases">
        <authorList>
            <person name="Rodriguez Cubillos JULIANA M."/>
            <person name="De Vega J."/>
        </authorList>
    </citation>
    <scope>NUCLEOTIDE SEQUENCE</scope>
</reference>
<comment type="caution">
    <text evidence="1">The sequence shown here is derived from an EMBL/GenBank/DDBJ whole genome shotgun (WGS) entry which is preliminary data.</text>
</comment>
<accession>A0ACB0KZ11</accession>
<dbReference type="EMBL" id="CASHSV030000409">
    <property type="protein sequence ID" value="CAJ2661643.1"/>
    <property type="molecule type" value="Genomic_DNA"/>
</dbReference>
<evidence type="ECO:0000313" key="2">
    <source>
        <dbReference type="Proteomes" id="UP001177021"/>
    </source>
</evidence>
<keyword evidence="2" id="KW-1185">Reference proteome</keyword>
<proteinExistence type="predicted"/>
<organism evidence="1 2">
    <name type="scientific">Trifolium pratense</name>
    <name type="common">Red clover</name>
    <dbReference type="NCBI Taxonomy" id="57577"/>
    <lineage>
        <taxon>Eukaryota</taxon>
        <taxon>Viridiplantae</taxon>
        <taxon>Streptophyta</taxon>
        <taxon>Embryophyta</taxon>
        <taxon>Tracheophyta</taxon>
        <taxon>Spermatophyta</taxon>
        <taxon>Magnoliopsida</taxon>
        <taxon>eudicotyledons</taxon>
        <taxon>Gunneridae</taxon>
        <taxon>Pentapetalae</taxon>
        <taxon>rosids</taxon>
        <taxon>fabids</taxon>
        <taxon>Fabales</taxon>
        <taxon>Fabaceae</taxon>
        <taxon>Papilionoideae</taxon>
        <taxon>50 kb inversion clade</taxon>
        <taxon>NPAAA clade</taxon>
        <taxon>Hologalegina</taxon>
        <taxon>IRL clade</taxon>
        <taxon>Trifolieae</taxon>
        <taxon>Trifolium</taxon>
    </lineage>
</organism>
<gene>
    <name evidence="1" type="ORF">MILVUS5_LOCUS27329</name>
</gene>
<sequence length="135" mass="16367">MFSTKIILKLFGSFIWDTKLAVRCNEERMQPMNEVFIVYYKCVSVRHNEEIMWYIFPFATTKRQCGIYIRSPQRRDNVVYISVRHNEETMWYIRSPQRRDNVIREWQDRPFLIFVDSSKYPLFGRPLSLTEAGIL</sequence>
<evidence type="ECO:0000313" key="1">
    <source>
        <dbReference type="EMBL" id="CAJ2661643.1"/>
    </source>
</evidence>
<protein>
    <submittedName>
        <fullName evidence="1">Uncharacterized protein</fullName>
    </submittedName>
</protein>
<dbReference type="Proteomes" id="UP001177021">
    <property type="component" value="Unassembled WGS sequence"/>
</dbReference>